<evidence type="ECO:0000256" key="6">
    <source>
        <dbReference type="ARBA" id="ARBA00023163"/>
    </source>
</evidence>
<evidence type="ECO:0000256" key="2">
    <source>
        <dbReference type="ARBA" id="ARBA00022737"/>
    </source>
</evidence>
<keyword evidence="5" id="KW-0010">Activator</keyword>
<protein>
    <recommendedName>
        <fullName evidence="12">MYB proto-oncogene like 1</fullName>
    </recommendedName>
</protein>
<dbReference type="InterPro" id="IPR017930">
    <property type="entry name" value="Myb_dom"/>
</dbReference>
<dbReference type="FunFam" id="1.10.10.60:FF:000010">
    <property type="entry name" value="Transcriptional activator Myb isoform A"/>
    <property type="match status" value="1"/>
</dbReference>
<gene>
    <name evidence="10" type="primary">MYBL1</name>
</gene>
<dbReference type="InParanoid" id="A0A3P8ZSR8"/>
<evidence type="ECO:0000313" key="10">
    <source>
        <dbReference type="Ensembl" id="ENSELUP00000031935.3"/>
    </source>
</evidence>
<evidence type="ECO:0000313" key="11">
    <source>
        <dbReference type="Proteomes" id="UP000265140"/>
    </source>
</evidence>
<feature type="domain" description="HTH myb-type" evidence="9">
    <location>
        <begin position="30"/>
        <end position="81"/>
    </location>
</feature>
<dbReference type="OMA" id="WIHEISP"/>
<reference evidence="11" key="1">
    <citation type="journal article" date="2014" name="PLoS ONE">
        <title>The genome and linkage map of the northern pike (Esox lucius): conserved synteny revealed between the salmonid sister group and the Neoteleostei.</title>
        <authorList>
            <person name="Rondeau E.B."/>
            <person name="Minkley D.R."/>
            <person name="Leong J.S."/>
            <person name="Messmer A.M."/>
            <person name="Jantzen J.R."/>
            <person name="von Schalburg K.R."/>
            <person name="Lemon C."/>
            <person name="Bird N.H."/>
            <person name="Koop B.F."/>
        </authorList>
    </citation>
    <scope>NUCLEOTIDE SEQUENCE</scope>
</reference>
<feature type="domain" description="HTH myb-type" evidence="9">
    <location>
        <begin position="138"/>
        <end position="188"/>
    </location>
</feature>
<evidence type="ECO:0000256" key="1">
    <source>
        <dbReference type="ARBA" id="ARBA00004123"/>
    </source>
</evidence>
<dbReference type="GO" id="GO:0000981">
    <property type="term" value="F:DNA-binding transcription factor activity, RNA polymerase II-specific"/>
    <property type="evidence" value="ECO:0007669"/>
    <property type="project" value="TreeGrafter"/>
</dbReference>
<reference evidence="10" key="4">
    <citation type="submission" date="2025-09" db="UniProtKB">
        <authorList>
            <consortium name="Ensembl"/>
        </authorList>
    </citation>
    <scope>IDENTIFICATION</scope>
</reference>
<dbReference type="Pfam" id="PF13921">
    <property type="entry name" value="Myb_DNA-bind_6"/>
    <property type="match status" value="1"/>
</dbReference>
<dbReference type="Ensembl" id="ENSELUT00000004511.3">
    <property type="protein sequence ID" value="ENSELUP00000031935.3"/>
    <property type="gene ID" value="ENSELUG00000009644.3"/>
</dbReference>
<dbReference type="InterPro" id="IPR009057">
    <property type="entry name" value="Homeodomain-like_sf"/>
</dbReference>
<feature type="domain" description="HTH myb-type" evidence="9">
    <location>
        <begin position="82"/>
        <end position="137"/>
    </location>
</feature>
<dbReference type="FunFam" id="1.10.10.60:FF:000016">
    <property type="entry name" value="Transcriptional activator Myb isoform A"/>
    <property type="match status" value="1"/>
</dbReference>
<keyword evidence="3" id="KW-0805">Transcription regulation</keyword>
<dbReference type="InterPro" id="IPR050560">
    <property type="entry name" value="MYB_TF"/>
</dbReference>
<dbReference type="FunFam" id="1.10.10.60:FF:000042">
    <property type="entry name" value="Transcriptional activator Myb isoform A"/>
    <property type="match status" value="1"/>
</dbReference>
<dbReference type="Gene3D" id="1.10.10.60">
    <property type="entry name" value="Homeodomain-like"/>
    <property type="match status" value="3"/>
</dbReference>
<dbReference type="STRING" id="8010.ENSELUP00000031935"/>
<dbReference type="InterPro" id="IPR001005">
    <property type="entry name" value="SANT/Myb"/>
</dbReference>
<feature type="domain" description="Myb-like" evidence="8">
    <location>
        <begin position="134"/>
        <end position="184"/>
    </location>
</feature>
<dbReference type="GO" id="GO:0005634">
    <property type="term" value="C:nucleus"/>
    <property type="evidence" value="ECO:0007669"/>
    <property type="project" value="UniProtKB-SubCell"/>
</dbReference>
<dbReference type="Pfam" id="PF00249">
    <property type="entry name" value="Myb_DNA-binding"/>
    <property type="match status" value="1"/>
</dbReference>
<feature type="domain" description="Myb-like" evidence="8">
    <location>
        <begin position="82"/>
        <end position="133"/>
    </location>
</feature>
<keyword evidence="2" id="KW-0677">Repeat</keyword>
<evidence type="ECO:0000256" key="4">
    <source>
        <dbReference type="ARBA" id="ARBA00023125"/>
    </source>
</evidence>
<dbReference type="AlphaFoldDB" id="A0A3P8ZSR8"/>
<proteinExistence type="predicted"/>
<dbReference type="PROSITE" id="PS51294">
    <property type="entry name" value="HTH_MYB"/>
    <property type="match status" value="3"/>
</dbReference>
<reference evidence="10" key="2">
    <citation type="submission" date="2020-02" db="EMBL/GenBank/DDBJ databases">
        <title>Esox lucius (northern pike) genome, fEsoLuc1, primary haplotype.</title>
        <authorList>
            <person name="Myers G."/>
            <person name="Karagic N."/>
            <person name="Meyer A."/>
            <person name="Pippel M."/>
            <person name="Reichard M."/>
            <person name="Winkler S."/>
            <person name="Tracey A."/>
            <person name="Sims Y."/>
            <person name="Howe K."/>
            <person name="Rhie A."/>
            <person name="Formenti G."/>
            <person name="Durbin R."/>
            <person name="Fedrigo O."/>
            <person name="Jarvis E.D."/>
        </authorList>
    </citation>
    <scope>NUCLEOTIDE SEQUENCE [LARGE SCALE GENOMIC DNA]</scope>
</reference>
<organism evidence="10 11">
    <name type="scientific">Esox lucius</name>
    <name type="common">Northern pike</name>
    <dbReference type="NCBI Taxonomy" id="8010"/>
    <lineage>
        <taxon>Eukaryota</taxon>
        <taxon>Metazoa</taxon>
        <taxon>Chordata</taxon>
        <taxon>Craniata</taxon>
        <taxon>Vertebrata</taxon>
        <taxon>Euteleostomi</taxon>
        <taxon>Actinopterygii</taxon>
        <taxon>Neopterygii</taxon>
        <taxon>Teleostei</taxon>
        <taxon>Protacanthopterygii</taxon>
        <taxon>Esociformes</taxon>
        <taxon>Esocidae</taxon>
        <taxon>Esox</taxon>
    </lineage>
</organism>
<keyword evidence="7" id="KW-0539">Nucleus</keyword>
<comment type="subcellular location">
    <subcellularLocation>
        <location evidence="1">Nucleus</location>
    </subcellularLocation>
</comment>
<evidence type="ECO:0008006" key="12">
    <source>
        <dbReference type="Google" id="ProtNLM"/>
    </source>
</evidence>
<keyword evidence="6" id="KW-0804">Transcription</keyword>
<evidence type="ECO:0000259" key="9">
    <source>
        <dbReference type="PROSITE" id="PS51294"/>
    </source>
</evidence>
<dbReference type="PROSITE" id="PS50090">
    <property type="entry name" value="MYB_LIKE"/>
    <property type="match status" value="3"/>
</dbReference>
<keyword evidence="4" id="KW-0238">DNA-binding</keyword>
<accession>A0A3P8ZSR8</accession>
<keyword evidence="11" id="KW-1185">Reference proteome</keyword>
<dbReference type="GeneTree" id="ENSGT00940000157709"/>
<reference evidence="10" key="3">
    <citation type="submission" date="2025-08" db="UniProtKB">
        <authorList>
            <consortium name="Ensembl"/>
        </authorList>
    </citation>
    <scope>IDENTIFICATION</scope>
</reference>
<dbReference type="SUPFAM" id="SSF46689">
    <property type="entry name" value="Homeodomain-like"/>
    <property type="match status" value="2"/>
</dbReference>
<dbReference type="CDD" id="cd00167">
    <property type="entry name" value="SANT"/>
    <property type="match status" value="3"/>
</dbReference>
<dbReference type="Pfam" id="PF09316">
    <property type="entry name" value="Cmyb_C"/>
    <property type="match status" value="1"/>
</dbReference>
<sequence>MNTGQYHTQRSQDGINVSDGYNCIEVKCPKKSMQKVKWSSEEDERLKRLVAELGTDDWNLIANHFKKRSDSQCQHRWQKVLNPQLVKGPWTKEEDKRVIELVHIYGPKRWSIIAKHLHGRIGKQCRERWHNHLNPEVKKSCWTQEEDEIIYAAHKRIGNRWAEIAKLLPGRTDNSIKNHWNSTMRRKVEQEGYLQDTLTEVNKTNAPIKQRTMSSCSSMRRQNNYFSSLTDGGLTNSTLNSLVNHSMEDHGGSPVYPPVSPTKFLAVEASSVLSSLRTIPEFAETLELIDSDPLAWSEVTSFSLKEVPSPLKQKVTPVTQLGMSKGASCHFNDSAISGLSKNYAEVMPAPSTITTKLSILSPILKRDMGEQFPDSQCHSACFLDNSTSAPRITPVKALPFSPSEFFTVSGVDDLTLDNSALTSTPVCARKRSNTTPFQELTARHLKENSGLKTPKVRKAIMLPMPQTPTPFKTVTASQAKRHCLFKMMADALSMRIRKSLDVEPWSTDCNNAQLYPQEQFKNVQVTGMRTKPIGFYWTHPLLFQMSCEWDAVLFGKTDDQITVAEQARKFLSSQVPGPASRTLVL</sequence>
<dbReference type="PANTHER" id="PTHR45614">
    <property type="entry name" value="MYB PROTEIN-RELATED"/>
    <property type="match status" value="1"/>
</dbReference>
<dbReference type="GO" id="GO:0000978">
    <property type="term" value="F:RNA polymerase II cis-regulatory region sequence-specific DNA binding"/>
    <property type="evidence" value="ECO:0007669"/>
    <property type="project" value="TreeGrafter"/>
</dbReference>
<dbReference type="SMART" id="SM00717">
    <property type="entry name" value="SANT"/>
    <property type="match status" value="3"/>
</dbReference>
<evidence type="ECO:0000256" key="3">
    <source>
        <dbReference type="ARBA" id="ARBA00023015"/>
    </source>
</evidence>
<dbReference type="InterPro" id="IPR015395">
    <property type="entry name" value="C-myb_C"/>
</dbReference>
<evidence type="ECO:0000256" key="5">
    <source>
        <dbReference type="ARBA" id="ARBA00023159"/>
    </source>
</evidence>
<dbReference type="PANTHER" id="PTHR45614:SF9">
    <property type="entry name" value="MYB-RELATED PROTEIN A"/>
    <property type="match status" value="1"/>
</dbReference>
<name>A0A3P8ZSR8_ESOLU</name>
<dbReference type="Proteomes" id="UP000265140">
    <property type="component" value="Chromosome 3"/>
</dbReference>
<evidence type="ECO:0000256" key="7">
    <source>
        <dbReference type="ARBA" id="ARBA00023242"/>
    </source>
</evidence>
<feature type="domain" description="Myb-like" evidence="8">
    <location>
        <begin position="30"/>
        <end position="81"/>
    </location>
</feature>
<evidence type="ECO:0000259" key="8">
    <source>
        <dbReference type="PROSITE" id="PS50090"/>
    </source>
</evidence>
<dbReference type="Bgee" id="ENSELUG00000009644">
    <property type="expression patterns" value="Expressed in ovary and 4 other cell types or tissues"/>
</dbReference>